<protein>
    <recommendedName>
        <fullName evidence="1">MINDY deubiquitinase domain-containing protein</fullName>
    </recommendedName>
</protein>
<comment type="caution">
    <text evidence="3">The sequence shown here is derived from an EMBL/GenBank/DDBJ whole genome shotgun (WGS) entry which is preliminary data.</text>
</comment>
<reference evidence="3 5" key="1">
    <citation type="journal article" date="2013" name="PLoS ONE">
        <title>Predicting the Proteins of Angomonas deanei, Strigomonas culicis and Their Respective Endosymbionts Reveals New Aspects of the Trypanosomatidae Family.</title>
        <authorList>
            <person name="Motta M.C."/>
            <person name="Martins A.C."/>
            <person name="de Souza S.S."/>
            <person name="Catta-Preta C.M."/>
            <person name="Silva R."/>
            <person name="Klein C.C."/>
            <person name="de Almeida L.G."/>
            <person name="de Lima Cunha O."/>
            <person name="Ciapina L.P."/>
            <person name="Brocchi M."/>
            <person name="Colabardini A.C."/>
            <person name="de Araujo Lima B."/>
            <person name="Machado C.R."/>
            <person name="de Almeida Soares C.M."/>
            <person name="Probst C.M."/>
            <person name="de Menezes C.B."/>
            <person name="Thompson C.E."/>
            <person name="Bartholomeu D.C."/>
            <person name="Gradia D.F."/>
            <person name="Pavoni D.P."/>
            <person name="Grisard E.C."/>
            <person name="Fantinatti-Garboggini F."/>
            <person name="Marchini F.K."/>
            <person name="Rodrigues-Luiz G.F."/>
            <person name="Wagner G."/>
            <person name="Goldman G.H."/>
            <person name="Fietto J.L."/>
            <person name="Elias M.C."/>
            <person name="Goldman M.H."/>
            <person name="Sagot M.F."/>
            <person name="Pereira M."/>
            <person name="Stoco P.H."/>
            <person name="de Mendonca-Neto R.P."/>
            <person name="Teixeira S.M."/>
            <person name="Maciel T.E."/>
            <person name="de Oliveira Mendes T.A."/>
            <person name="Urmenyi T.P."/>
            <person name="de Souza W."/>
            <person name="Schenkman S."/>
            <person name="de Vasconcelos A.T."/>
        </authorList>
    </citation>
    <scope>NUCLEOTIDE SEQUENCE [LARGE SCALE GENOMIC DNA]</scope>
</reference>
<dbReference type="GO" id="GO:0071108">
    <property type="term" value="P:protein K48-linked deubiquitination"/>
    <property type="evidence" value="ECO:0007669"/>
    <property type="project" value="TreeGrafter"/>
</dbReference>
<dbReference type="EMBL" id="ATMH01006047">
    <property type="protein sequence ID" value="EPY26850.1"/>
    <property type="molecule type" value="Genomic_DNA"/>
</dbReference>
<evidence type="ECO:0000313" key="5">
    <source>
        <dbReference type="Proteomes" id="UP000015354"/>
    </source>
</evidence>
<dbReference type="OrthoDB" id="10261212at2759"/>
<dbReference type="GO" id="GO:0004843">
    <property type="term" value="F:cysteine-type deubiquitinase activity"/>
    <property type="evidence" value="ECO:0007669"/>
    <property type="project" value="InterPro"/>
</dbReference>
<dbReference type="PANTHER" id="PTHR18063">
    <property type="entry name" value="NF-E2 INDUCIBLE PROTEIN"/>
    <property type="match status" value="1"/>
</dbReference>
<organism evidence="3 5">
    <name type="scientific">Strigomonas culicis</name>
    <dbReference type="NCBI Taxonomy" id="28005"/>
    <lineage>
        <taxon>Eukaryota</taxon>
        <taxon>Discoba</taxon>
        <taxon>Euglenozoa</taxon>
        <taxon>Kinetoplastea</taxon>
        <taxon>Metakinetoplastina</taxon>
        <taxon>Trypanosomatida</taxon>
        <taxon>Trypanosomatidae</taxon>
        <taxon>Strigomonadinae</taxon>
        <taxon>Strigomonas</taxon>
    </lineage>
</organism>
<sequence length="514" mass="55672">MEPISMIDDEGITHVLHIDCETLEPLGFQFNARVRTSKGTGSVIGVQGEDLYVLLDVNCAHETVTGFPLADIAGDPAMVRLIDECAPAATRGVEHRVKQVVFSCQCMSVVMQGRNGPCPVLALANALLLGGKLKLKQTHANYISAAELQNALADYLWTAPELPRFLPLDSSDATESPRDSTLPTIASVVHDAARLSERRDFLLGTSPAGDRAQHVLARMYEGLDVDPVFASEESFVGDNAVLLFALAGVRLLHGWVIPAESPYAPLRELSFNQLVDLVASAASPVGGPSDGLPATSSADMAQQQLAASFYDLTSAHQMTEAGLRALEAAVGEREVVVLFRRNHFFTLTKLNGRLLALCSDENFADKSTFVFSRLDSISEDGNFTDGEGIDTDPLLSYIQACTGSEFSEECIQLCRSKLQAKAVAQDLPIDSVTHQEVLLQLQHEKEATRCTALPNTGVECIPAPEPEVDDRAALEEKVKEFCDVFPYVGEDTAMELLLACEGNLQRAVQLQLEQ</sequence>
<dbReference type="GO" id="GO:0016807">
    <property type="term" value="F:cysteine-type carboxypeptidase activity"/>
    <property type="evidence" value="ECO:0007669"/>
    <property type="project" value="TreeGrafter"/>
</dbReference>
<dbReference type="Proteomes" id="UP000015354">
    <property type="component" value="Unassembled WGS sequence"/>
</dbReference>
<feature type="domain" description="MINDY deubiquitinase" evidence="1">
    <location>
        <begin position="94"/>
        <end position="387"/>
    </location>
</feature>
<dbReference type="Pfam" id="PF04424">
    <property type="entry name" value="MINDY_DUB"/>
    <property type="match status" value="1"/>
</dbReference>
<evidence type="ECO:0000313" key="3">
    <source>
        <dbReference type="EMBL" id="EPY30738.1"/>
    </source>
</evidence>
<evidence type="ECO:0000259" key="1">
    <source>
        <dbReference type="Pfam" id="PF04424"/>
    </source>
</evidence>
<dbReference type="InterPro" id="IPR033979">
    <property type="entry name" value="MINDY_domain"/>
</dbReference>
<dbReference type="GO" id="GO:0005829">
    <property type="term" value="C:cytosol"/>
    <property type="evidence" value="ECO:0007669"/>
    <property type="project" value="TreeGrafter"/>
</dbReference>
<evidence type="ECO:0000313" key="2">
    <source>
        <dbReference type="EMBL" id="EPY26850.1"/>
    </source>
</evidence>
<keyword evidence="5" id="KW-1185">Reference proteome</keyword>
<evidence type="ECO:0000313" key="4">
    <source>
        <dbReference type="EMBL" id="EPY37265.1"/>
    </source>
</evidence>
<dbReference type="GO" id="GO:1990380">
    <property type="term" value="F:K48-linked deubiquitinase activity"/>
    <property type="evidence" value="ECO:0007669"/>
    <property type="project" value="InterPro"/>
</dbReference>
<dbReference type="PANTHER" id="PTHR18063:SF6">
    <property type="entry name" value="UBIQUITIN CARBOXYL-TERMINAL HYDROLASE"/>
    <property type="match status" value="1"/>
</dbReference>
<name>S9UP90_9TRYP</name>
<reference evidence="3" key="2">
    <citation type="submission" date="2013-03" db="EMBL/GenBank/DDBJ databases">
        <authorList>
            <person name="Motta M.C.M."/>
            <person name="Martins A.C.A."/>
            <person name="Preta C.M.C.C."/>
            <person name="Silva R."/>
            <person name="de Souza S.S."/>
            <person name="Klein C.C."/>
            <person name="de Almeida L.G.P."/>
            <person name="Cunha O.L."/>
            <person name="Colabardini A.C."/>
            <person name="Lima B.A."/>
            <person name="Machado C.R."/>
            <person name="Soares C.M.A."/>
            <person name="de Menezes C.B.A."/>
            <person name="Bartolomeu D.C."/>
            <person name="Grisard E.C."/>
            <person name="Fantinatti-Garboggini F."/>
            <person name="Rodrigues-Luiz G.F."/>
            <person name="Wagner G."/>
            <person name="Goldman G.H."/>
            <person name="Fietto J.L.R."/>
            <person name="Ciapina L.P."/>
            <person name="Brocchi M."/>
            <person name="Elias M.C."/>
            <person name="Goldman M.H.S."/>
            <person name="Sagot M.-F."/>
            <person name="Pereira M."/>
            <person name="Stoco P.H."/>
            <person name="Teixeira S.M.R."/>
            <person name="de Mendonca-Neto R.P."/>
            <person name="Maciel T.E.F."/>
            <person name="Mendes T.A.O."/>
            <person name="Urmenyi T.P."/>
            <person name="Teixeira M.M.G."/>
            <person name="de Camargo E.F.P."/>
            <person name="de Sousa W."/>
            <person name="Schenkman S."/>
            <person name="de Vasconcelos A.T.R."/>
        </authorList>
    </citation>
    <scope>NUCLEOTIDE SEQUENCE</scope>
</reference>
<dbReference type="GO" id="GO:0071944">
    <property type="term" value="C:cell periphery"/>
    <property type="evidence" value="ECO:0007669"/>
    <property type="project" value="TreeGrafter"/>
</dbReference>
<gene>
    <name evidence="4" type="ORF">STCU_00032</name>
    <name evidence="3" type="ORF">STCU_03917</name>
    <name evidence="2" type="ORF">STCU_06047</name>
</gene>
<dbReference type="InterPro" id="IPR007518">
    <property type="entry name" value="MINDY"/>
</dbReference>
<dbReference type="EMBL" id="ATMH01003917">
    <property type="protein sequence ID" value="EPY30738.1"/>
    <property type="molecule type" value="Genomic_DNA"/>
</dbReference>
<dbReference type="EMBL" id="ATMH01000032">
    <property type="protein sequence ID" value="EPY37265.1"/>
    <property type="molecule type" value="Genomic_DNA"/>
</dbReference>
<dbReference type="AlphaFoldDB" id="S9UP90"/>
<accession>S9UP90</accession>
<proteinExistence type="predicted"/>